<keyword evidence="5" id="KW-0687">Ribonucleoprotein</keyword>
<organism evidence="10 11">
    <name type="scientific">Varroa destructor</name>
    <name type="common">Honeybee mite</name>
    <dbReference type="NCBI Taxonomy" id="109461"/>
    <lineage>
        <taxon>Eukaryota</taxon>
        <taxon>Metazoa</taxon>
        <taxon>Ecdysozoa</taxon>
        <taxon>Arthropoda</taxon>
        <taxon>Chelicerata</taxon>
        <taxon>Arachnida</taxon>
        <taxon>Acari</taxon>
        <taxon>Parasitiformes</taxon>
        <taxon>Mesostigmata</taxon>
        <taxon>Gamasina</taxon>
        <taxon>Dermanyssoidea</taxon>
        <taxon>Varroidae</taxon>
        <taxon>Varroa</taxon>
    </lineage>
</organism>
<dbReference type="GO" id="GO:0005739">
    <property type="term" value="C:mitochondrion"/>
    <property type="evidence" value="ECO:0007669"/>
    <property type="project" value="UniProtKB-SubCell"/>
</dbReference>
<dbReference type="GeneID" id="111254069"/>
<keyword evidence="3" id="KW-0689">Ribosomal protein</keyword>
<dbReference type="Pfam" id="PF22935">
    <property type="entry name" value="RM44_endonuclase"/>
    <property type="match status" value="1"/>
</dbReference>
<evidence type="ECO:0000256" key="1">
    <source>
        <dbReference type="ARBA" id="ARBA00004173"/>
    </source>
</evidence>
<comment type="subcellular location">
    <subcellularLocation>
        <location evidence="1">Mitochondrion</location>
    </subcellularLocation>
</comment>
<dbReference type="GO" id="GO:0003725">
    <property type="term" value="F:double-stranded RNA binding"/>
    <property type="evidence" value="ECO:0007669"/>
    <property type="project" value="InterPro"/>
</dbReference>
<evidence type="ECO:0000256" key="3">
    <source>
        <dbReference type="ARBA" id="ARBA00022980"/>
    </source>
</evidence>
<evidence type="ECO:0000259" key="9">
    <source>
        <dbReference type="Pfam" id="PF22935"/>
    </source>
</evidence>
<dbReference type="InParanoid" id="A0A7M7KQ64"/>
<dbReference type="OrthoDB" id="444135at2759"/>
<keyword evidence="4" id="KW-0496">Mitochondrion</keyword>
<dbReference type="FunCoup" id="A0A7M7KQ64">
    <property type="interactions" value="751"/>
</dbReference>
<reference evidence="10" key="1">
    <citation type="submission" date="2021-01" db="UniProtKB">
        <authorList>
            <consortium name="EnsemblMetazoa"/>
        </authorList>
    </citation>
    <scope>IDENTIFICATION</scope>
</reference>
<dbReference type="OMA" id="ACYRVGL"/>
<dbReference type="GO" id="GO:0005840">
    <property type="term" value="C:ribosome"/>
    <property type="evidence" value="ECO:0007669"/>
    <property type="project" value="UniProtKB-KW"/>
</dbReference>
<sequence>MYSLYKTQTMLRHANFDLARCLGVRGYRKSLIPTLHVMKKRQELAGERISPQRNALLEWDFGREINCLCRRLGIEPTEKIKDSFVTEAYAEQEVQRTKELGLGYKPVRSNIAMAQEGHEKLREILSVQLRESYPFLPSQALNSLLEYLTSGETLVDVATQMGLAPFVFRTGHGEEVEPELLYSSILALFSAVREKDEFCRRYILTRLCGKDVFDLWNPKDVSFLLNTILQTQKHAAYVPRIIGEAGRNTLESLYYVGVYSDRKLLGKGAGTTQAQAVDVAVRDALRRIFKVTRAVRSPFEKMAMKSLAAKIAHGAMNTSLTETCPTS</sequence>
<dbReference type="GO" id="GO:0004525">
    <property type="term" value="F:ribonuclease III activity"/>
    <property type="evidence" value="ECO:0007669"/>
    <property type="project" value="InterPro"/>
</dbReference>
<dbReference type="EnsemblMetazoa" id="XM_022814551">
    <property type="protein sequence ID" value="XP_022670286"/>
    <property type="gene ID" value="LOC111254069"/>
</dbReference>
<evidence type="ECO:0000256" key="7">
    <source>
        <dbReference type="ARBA" id="ARBA00035187"/>
    </source>
</evidence>
<protein>
    <recommendedName>
        <fullName evidence="7">Large ribosomal subunit protein mL44</fullName>
    </recommendedName>
</protein>
<dbReference type="Proteomes" id="UP000594260">
    <property type="component" value="Unplaced"/>
</dbReference>
<dbReference type="InterPro" id="IPR044444">
    <property type="entry name" value="Ribosomal_mL44_DSRM_metazoa"/>
</dbReference>
<dbReference type="CDD" id="cd19874">
    <property type="entry name" value="DSRM_MRPL44"/>
    <property type="match status" value="1"/>
</dbReference>
<dbReference type="CTD" id="65080"/>
<evidence type="ECO:0000256" key="5">
    <source>
        <dbReference type="ARBA" id="ARBA00023274"/>
    </source>
</evidence>
<dbReference type="InterPro" id="IPR055189">
    <property type="entry name" value="RM44_endonuclase"/>
</dbReference>
<dbReference type="GO" id="GO:0006396">
    <property type="term" value="P:RNA processing"/>
    <property type="evidence" value="ECO:0007669"/>
    <property type="project" value="InterPro"/>
</dbReference>
<dbReference type="KEGG" id="vde:111254069"/>
<dbReference type="AlphaFoldDB" id="A0A7M7KQ64"/>
<dbReference type="Gene3D" id="1.10.1520.10">
    <property type="entry name" value="Ribonuclease III domain"/>
    <property type="match status" value="1"/>
</dbReference>
<keyword evidence="11" id="KW-1185">Reference proteome</keyword>
<evidence type="ECO:0000259" key="8">
    <source>
        <dbReference type="Pfam" id="PF22892"/>
    </source>
</evidence>
<feature type="domain" description="Large ribosomal subunit protein mL44 endonuclease" evidence="9">
    <location>
        <begin position="64"/>
        <end position="191"/>
    </location>
</feature>
<dbReference type="RefSeq" id="XP_022670286.1">
    <property type="nucleotide sequence ID" value="XM_022814551.1"/>
</dbReference>
<name>A0A7M7KQ64_VARDE</name>
<feature type="domain" description="Large ribosomal subunit protein mL44 dsRNA binding" evidence="8">
    <location>
        <begin position="220"/>
        <end position="307"/>
    </location>
</feature>
<keyword evidence="2" id="KW-0809">Transit peptide</keyword>
<dbReference type="Pfam" id="PF22892">
    <property type="entry name" value="DSRM_MRPL44"/>
    <property type="match status" value="1"/>
</dbReference>
<evidence type="ECO:0000256" key="6">
    <source>
        <dbReference type="ARBA" id="ARBA00024034"/>
    </source>
</evidence>
<evidence type="ECO:0000313" key="11">
    <source>
        <dbReference type="Proteomes" id="UP000594260"/>
    </source>
</evidence>
<evidence type="ECO:0000256" key="2">
    <source>
        <dbReference type="ARBA" id="ARBA00022946"/>
    </source>
</evidence>
<accession>A0A7M7KQ64</accession>
<dbReference type="Gene3D" id="3.30.160.20">
    <property type="match status" value="1"/>
</dbReference>
<evidence type="ECO:0000313" key="10">
    <source>
        <dbReference type="EnsemblMetazoa" id="XP_022670286"/>
    </source>
</evidence>
<proteinExistence type="inferred from homology"/>
<comment type="similarity">
    <text evidence="6">Belongs to the ribonuclease III family. Mitochondrion-specific ribosomal protein mL44 subfamily.</text>
</comment>
<dbReference type="GO" id="GO:1990904">
    <property type="term" value="C:ribonucleoprotein complex"/>
    <property type="evidence" value="ECO:0007669"/>
    <property type="project" value="UniProtKB-KW"/>
</dbReference>
<dbReference type="InterPro" id="IPR036389">
    <property type="entry name" value="RNase_III_sf"/>
</dbReference>
<evidence type="ECO:0000256" key="4">
    <source>
        <dbReference type="ARBA" id="ARBA00023128"/>
    </source>
</evidence>